<accession>A0A3A9ZE16</accession>
<protein>
    <submittedName>
        <fullName evidence="2">Uncharacterized protein</fullName>
    </submittedName>
</protein>
<comment type="caution">
    <text evidence="2">The sequence shown here is derived from an EMBL/GenBank/DDBJ whole genome shotgun (WGS) entry which is preliminary data.</text>
</comment>
<organism evidence="2 3">
    <name type="scientific">Streptomyces hoynatensis</name>
    <dbReference type="NCBI Taxonomy" id="1141874"/>
    <lineage>
        <taxon>Bacteria</taxon>
        <taxon>Bacillati</taxon>
        <taxon>Actinomycetota</taxon>
        <taxon>Actinomycetes</taxon>
        <taxon>Kitasatosporales</taxon>
        <taxon>Streptomycetaceae</taxon>
        <taxon>Streptomyces</taxon>
    </lineage>
</organism>
<dbReference type="OrthoDB" id="4185417at2"/>
<evidence type="ECO:0000313" key="2">
    <source>
        <dbReference type="EMBL" id="RKN45954.1"/>
    </source>
</evidence>
<gene>
    <name evidence="2" type="ORF">D7294_03790</name>
</gene>
<dbReference type="Proteomes" id="UP000272474">
    <property type="component" value="Unassembled WGS sequence"/>
</dbReference>
<feature type="compositionally biased region" description="Pro residues" evidence="1">
    <location>
        <begin position="85"/>
        <end position="95"/>
    </location>
</feature>
<name>A0A3A9ZE16_9ACTN</name>
<reference evidence="2 3" key="1">
    <citation type="journal article" date="2014" name="Int. J. Syst. Evol. Microbiol.">
        <title>Streptomyces hoynatensis sp. nov., isolated from deep marine sediment.</title>
        <authorList>
            <person name="Veyisoglu A."/>
            <person name="Sahin N."/>
        </authorList>
    </citation>
    <scope>NUCLEOTIDE SEQUENCE [LARGE SCALE GENOMIC DNA]</scope>
    <source>
        <strain evidence="2 3">KCTC 29097</strain>
    </source>
</reference>
<sequence length="206" mass="20495">MRFAAAGIHLGTDRAGQALALPGPGPGGARVGVLGDTLFGRLFALRLLAVGAAVTAATRAPAAWQGLRAVAGERLRVTGGHGDWPPLPAAPPGPGGAPQALVSELPRPPAAALAAGPWRTVVHVSTAPPRSPFWTEPDAVVVLDAQLAAAAGRLLGAEAARATGALAPGEILLIRGGAGYVLRPDIAPAENAVLTPGLAPTRPRPA</sequence>
<feature type="region of interest" description="Disordered" evidence="1">
    <location>
        <begin position="80"/>
        <end position="103"/>
    </location>
</feature>
<evidence type="ECO:0000313" key="3">
    <source>
        <dbReference type="Proteomes" id="UP000272474"/>
    </source>
</evidence>
<dbReference type="AlphaFoldDB" id="A0A3A9ZE16"/>
<proteinExistence type="predicted"/>
<dbReference type="EMBL" id="RBAL01000002">
    <property type="protein sequence ID" value="RKN45954.1"/>
    <property type="molecule type" value="Genomic_DNA"/>
</dbReference>
<keyword evidence="3" id="KW-1185">Reference proteome</keyword>
<evidence type="ECO:0000256" key="1">
    <source>
        <dbReference type="SAM" id="MobiDB-lite"/>
    </source>
</evidence>